<evidence type="ECO:0000313" key="3">
    <source>
        <dbReference type="Proteomes" id="UP000076874"/>
    </source>
</evidence>
<evidence type="ECO:0000256" key="1">
    <source>
        <dbReference type="SAM" id="MobiDB-lite"/>
    </source>
</evidence>
<accession>A0A168A618</accession>
<gene>
    <name evidence="2" type="ORF">SPI_00488</name>
</gene>
<feature type="compositionally biased region" description="Low complexity" evidence="1">
    <location>
        <begin position="25"/>
        <end position="40"/>
    </location>
</feature>
<dbReference type="AlphaFoldDB" id="A0A168A618"/>
<organism evidence="2 3">
    <name type="scientific">Niveomyces insectorum RCEF 264</name>
    <dbReference type="NCBI Taxonomy" id="1081102"/>
    <lineage>
        <taxon>Eukaryota</taxon>
        <taxon>Fungi</taxon>
        <taxon>Dikarya</taxon>
        <taxon>Ascomycota</taxon>
        <taxon>Pezizomycotina</taxon>
        <taxon>Sordariomycetes</taxon>
        <taxon>Hypocreomycetidae</taxon>
        <taxon>Hypocreales</taxon>
        <taxon>Cordycipitaceae</taxon>
        <taxon>Niveomyces</taxon>
    </lineage>
</organism>
<feature type="region of interest" description="Disordered" evidence="1">
    <location>
        <begin position="21"/>
        <end position="60"/>
    </location>
</feature>
<proteinExistence type="predicted"/>
<protein>
    <submittedName>
        <fullName evidence="2">Uncharacterized protein</fullName>
    </submittedName>
</protein>
<dbReference type="Proteomes" id="UP000076874">
    <property type="component" value="Unassembled WGS sequence"/>
</dbReference>
<comment type="caution">
    <text evidence="2">The sequence shown here is derived from an EMBL/GenBank/DDBJ whole genome shotgun (WGS) entry which is preliminary data.</text>
</comment>
<evidence type="ECO:0000313" key="2">
    <source>
        <dbReference type="EMBL" id="OAA68293.1"/>
    </source>
</evidence>
<name>A0A168A618_9HYPO</name>
<reference evidence="2 3" key="1">
    <citation type="journal article" date="2016" name="Genome Biol. Evol.">
        <title>Divergent and convergent evolution of fungal pathogenicity.</title>
        <authorList>
            <person name="Shang Y."/>
            <person name="Xiao G."/>
            <person name="Zheng P."/>
            <person name="Cen K."/>
            <person name="Zhan S."/>
            <person name="Wang C."/>
        </authorList>
    </citation>
    <scope>NUCLEOTIDE SEQUENCE [LARGE SCALE GENOMIC DNA]</scope>
    <source>
        <strain evidence="2 3">RCEF 264</strain>
    </source>
</reference>
<sequence length="60" mass="6289">MKALLFEAVGVHWAAEPSLASRCRPSVPGSVSASPSPSASQHLVPGHHAQPSCERSCERP</sequence>
<keyword evidence="3" id="KW-1185">Reference proteome</keyword>
<dbReference type="EMBL" id="AZHD01000001">
    <property type="protein sequence ID" value="OAA68293.1"/>
    <property type="molecule type" value="Genomic_DNA"/>
</dbReference>